<gene>
    <name evidence="2" type="ORF">PG996_004488</name>
</gene>
<dbReference type="EMBL" id="JAQQWM010000002">
    <property type="protein sequence ID" value="KAK8078318.1"/>
    <property type="molecule type" value="Genomic_DNA"/>
</dbReference>
<comment type="caution">
    <text evidence="2">The sequence shown here is derived from an EMBL/GenBank/DDBJ whole genome shotgun (WGS) entry which is preliminary data.</text>
</comment>
<evidence type="ECO:0000313" key="3">
    <source>
        <dbReference type="Proteomes" id="UP001446871"/>
    </source>
</evidence>
<feature type="compositionally biased region" description="Polar residues" evidence="1">
    <location>
        <begin position="1"/>
        <end position="15"/>
    </location>
</feature>
<proteinExistence type="predicted"/>
<protein>
    <recommendedName>
        <fullName evidence="4">Peptidase S74 domain-containing protein</fullName>
    </recommendedName>
</protein>
<organism evidence="2 3">
    <name type="scientific">Apiospora saccharicola</name>
    <dbReference type="NCBI Taxonomy" id="335842"/>
    <lineage>
        <taxon>Eukaryota</taxon>
        <taxon>Fungi</taxon>
        <taxon>Dikarya</taxon>
        <taxon>Ascomycota</taxon>
        <taxon>Pezizomycotina</taxon>
        <taxon>Sordariomycetes</taxon>
        <taxon>Xylariomycetidae</taxon>
        <taxon>Amphisphaeriales</taxon>
        <taxon>Apiosporaceae</taxon>
        <taxon>Apiospora</taxon>
    </lineage>
</organism>
<evidence type="ECO:0000313" key="2">
    <source>
        <dbReference type="EMBL" id="KAK8078318.1"/>
    </source>
</evidence>
<feature type="region of interest" description="Disordered" evidence="1">
    <location>
        <begin position="1"/>
        <end position="48"/>
    </location>
</feature>
<accession>A0ABR1W823</accession>
<reference evidence="2 3" key="1">
    <citation type="submission" date="2023-01" db="EMBL/GenBank/DDBJ databases">
        <title>Analysis of 21 Apiospora genomes using comparative genomics revels a genus with tremendous synthesis potential of carbohydrate active enzymes and secondary metabolites.</title>
        <authorList>
            <person name="Sorensen T."/>
        </authorList>
    </citation>
    <scope>NUCLEOTIDE SEQUENCE [LARGE SCALE GENOMIC DNA]</scope>
    <source>
        <strain evidence="2 3">CBS 83171</strain>
    </source>
</reference>
<dbReference type="Proteomes" id="UP001446871">
    <property type="component" value="Unassembled WGS sequence"/>
</dbReference>
<keyword evidence="3" id="KW-1185">Reference proteome</keyword>
<evidence type="ECO:0000256" key="1">
    <source>
        <dbReference type="SAM" id="MobiDB-lite"/>
    </source>
</evidence>
<evidence type="ECO:0008006" key="4">
    <source>
        <dbReference type="Google" id="ProtNLM"/>
    </source>
</evidence>
<feature type="region of interest" description="Disordered" evidence="1">
    <location>
        <begin position="145"/>
        <end position="166"/>
    </location>
</feature>
<name>A0ABR1W823_9PEZI</name>
<sequence length="477" mass="51665">MSNKSNHIDLLNSNHPAGAQNFPDVVDKNNATRAGETGSRPANLSRAAKAQEAINAAMNGPDGTRNNVPYVVEQDNKTMSGVRAYRPIRSLGGEQVQRLFKTAMNSPAVAENTPGADGKRIFGTITKPGFNMSLCHGRDVVANPFPKNDLPSTSAPPPPPSDALESNVQVATAKSEKASLFHLCYFAEAIYAPTGMKWRYGHPDPITQIPVSANSRFRLTVEARTNICSPSYGTPWPEMGGCFPQDDFHQNGEMLYGQIQIAFVLRQAPEAECLRHETGNTSLLQQTQQQHQQQEALPQLTTLEPTFYVPQFFFTSTPNDSFTDGRVACGTPVDHQHPAKHLPYPAAVLGPQGGYLGPGNKNLVDRASRLLADGQQTSIHEPDLQNGLVPAVKGQLREALRWGMAAELLGGGRLPAQGEPLVLDETEFAVLEPEFEGAVAQLDETTLLTSLVLALKKLREKVLVYEKAKDAAAGDDA</sequence>